<reference evidence="1" key="1">
    <citation type="journal article" date="2014" name="Genome Announc.">
        <title>Draft Genome Sequences of Marine Flavobacterium Nonlabens Strains NR17, NR24, NR27, NR32, NR33, and Ara13.</title>
        <authorList>
            <person name="Nakanishi M."/>
            <person name="Meirelles P."/>
            <person name="Suzuki R."/>
            <person name="Takatani N."/>
            <person name="Mino S."/>
            <person name="Suda W."/>
            <person name="Oshima K."/>
            <person name="Hattori M."/>
            <person name="Ohkuma M."/>
            <person name="Hosokawa M."/>
            <person name="Miyashita K."/>
            <person name="Thompson F.L."/>
            <person name="Niwa A."/>
            <person name="Sawabe T."/>
            <person name="Sawabe T."/>
        </authorList>
    </citation>
    <scope>NUCLEOTIDE SEQUENCE [LARGE SCALE GENOMIC DNA]</scope>
    <source>
        <strain evidence="1">JCM 19294</strain>
    </source>
</reference>
<sequence length="185" mass="21075">MRRAYKALDRLIDLLNKIELKEWIDSKAFTASKELLIQSTDDLDKIEPINNSGQLYYRLVAYMQLAEIEHVNPILDNETLTIIKTGTDLDANQKLVRLHAQRLTAYTALADAYQTFPLEMFPGDINYAAGANYKHTVTGNKTLFYKERAQSTALALQNAYQALKGYEQTYSLPDNSDTSKKFINL</sequence>
<evidence type="ECO:0000313" key="2">
    <source>
        <dbReference type="Proteomes" id="UP000029221"/>
    </source>
</evidence>
<evidence type="ECO:0000313" key="1">
    <source>
        <dbReference type="EMBL" id="GAK96814.1"/>
    </source>
</evidence>
<proteinExistence type="predicted"/>
<dbReference type="Proteomes" id="UP000029221">
    <property type="component" value="Unassembled WGS sequence"/>
</dbReference>
<gene>
    <name evidence="1" type="ORF">JCM19294_1123</name>
</gene>
<dbReference type="EMBL" id="BBML01000003">
    <property type="protein sequence ID" value="GAK96814.1"/>
    <property type="molecule type" value="Genomic_DNA"/>
</dbReference>
<organism evidence="1 2">
    <name type="scientific">Nonlabens tegetincola</name>
    <dbReference type="NCBI Taxonomy" id="323273"/>
    <lineage>
        <taxon>Bacteria</taxon>
        <taxon>Pseudomonadati</taxon>
        <taxon>Bacteroidota</taxon>
        <taxon>Flavobacteriia</taxon>
        <taxon>Flavobacteriales</taxon>
        <taxon>Flavobacteriaceae</taxon>
        <taxon>Nonlabens</taxon>
    </lineage>
</organism>
<protein>
    <submittedName>
        <fullName evidence="1">Uncharacterized protein</fullName>
    </submittedName>
</protein>
<dbReference type="AlphaFoldDB" id="A0A090Q148"/>
<dbReference type="RefSeq" id="WP_042278313.1">
    <property type="nucleotide sequence ID" value="NZ_BBML01000003.1"/>
</dbReference>
<comment type="caution">
    <text evidence="1">The sequence shown here is derived from an EMBL/GenBank/DDBJ whole genome shotgun (WGS) entry which is preliminary data.</text>
</comment>
<name>A0A090Q148_9FLAO</name>
<accession>A0A090Q148</accession>
<keyword evidence="2" id="KW-1185">Reference proteome</keyword>